<keyword evidence="3" id="KW-0804">Transcription</keyword>
<dbReference type="InterPro" id="IPR036388">
    <property type="entry name" value="WH-like_DNA-bd_sf"/>
</dbReference>
<dbReference type="InterPro" id="IPR016032">
    <property type="entry name" value="Sig_transdc_resp-reg_C-effctor"/>
</dbReference>
<dbReference type="SMART" id="SM00421">
    <property type="entry name" value="HTH_LUXR"/>
    <property type="match status" value="1"/>
</dbReference>
<dbReference type="InterPro" id="IPR000792">
    <property type="entry name" value="Tscrpt_reg_LuxR_C"/>
</dbReference>
<comment type="caution">
    <text evidence="5">The sequence shown here is derived from an EMBL/GenBank/DDBJ whole genome shotgun (WGS) entry which is preliminary data.</text>
</comment>
<feature type="domain" description="HTH luxR-type" evidence="4">
    <location>
        <begin position="85"/>
        <end position="150"/>
    </location>
</feature>
<protein>
    <submittedName>
        <fullName evidence="5">Helix-turn-helix transcriptional regulator</fullName>
    </submittedName>
</protein>
<accession>A0ABY3FCK3</accession>
<sequence length="165" mass="19065">MHIKEFIRFGWKVTRNQRAVFDNHDELIGKTEQFDSFCNKLCTLDSRFSTLSNILASSAIYNIDCKLKVSISSLSVYRVISIIEYDFRIESLSTAEWSVCKLLLLTYSNQEIKNTLGISVKTVEAHIKQIMNKLGTSSRAEVISYLYYSGYDLIESNFNDEQVRF</sequence>
<dbReference type="EMBL" id="VNFF01000015">
    <property type="protein sequence ID" value="TVU81854.1"/>
    <property type="molecule type" value="Genomic_DNA"/>
</dbReference>
<dbReference type="PANTHER" id="PTHR44688:SF16">
    <property type="entry name" value="DNA-BINDING TRANSCRIPTIONAL ACTIVATOR DEVR_DOSR"/>
    <property type="match status" value="1"/>
</dbReference>
<dbReference type="PANTHER" id="PTHR44688">
    <property type="entry name" value="DNA-BINDING TRANSCRIPTIONAL ACTIVATOR DEVR_DOSR"/>
    <property type="match status" value="1"/>
</dbReference>
<dbReference type="Proteomes" id="UP000317938">
    <property type="component" value="Unassembled WGS sequence"/>
</dbReference>
<keyword evidence="6" id="KW-1185">Reference proteome</keyword>
<gene>
    <name evidence="5" type="ORF">FQP85_15425</name>
</gene>
<keyword evidence="1" id="KW-0805">Transcription regulation</keyword>
<dbReference type="Pfam" id="PF00196">
    <property type="entry name" value="GerE"/>
    <property type="match status" value="1"/>
</dbReference>
<reference evidence="5 6" key="1">
    <citation type="submission" date="2019-07" db="EMBL/GenBank/DDBJ databases">
        <title>Diversity of Bacteria from Kongsfjorden, Arctic.</title>
        <authorList>
            <person name="Yu Y."/>
        </authorList>
    </citation>
    <scope>NUCLEOTIDE SEQUENCE [LARGE SCALE GENOMIC DNA]</scope>
    <source>
        <strain evidence="5 6">SM1927</strain>
    </source>
</reference>
<proteinExistence type="predicted"/>
<dbReference type="PROSITE" id="PS50043">
    <property type="entry name" value="HTH_LUXR_2"/>
    <property type="match status" value="1"/>
</dbReference>
<evidence type="ECO:0000256" key="1">
    <source>
        <dbReference type="ARBA" id="ARBA00023015"/>
    </source>
</evidence>
<organism evidence="5 6">
    <name type="scientific">Pseudoalteromonas neustonica</name>
    <dbReference type="NCBI Taxonomy" id="1840331"/>
    <lineage>
        <taxon>Bacteria</taxon>
        <taxon>Pseudomonadati</taxon>
        <taxon>Pseudomonadota</taxon>
        <taxon>Gammaproteobacteria</taxon>
        <taxon>Alteromonadales</taxon>
        <taxon>Pseudoalteromonadaceae</taxon>
        <taxon>Pseudoalteromonas</taxon>
    </lineage>
</organism>
<evidence type="ECO:0000313" key="6">
    <source>
        <dbReference type="Proteomes" id="UP000317938"/>
    </source>
</evidence>
<evidence type="ECO:0000313" key="5">
    <source>
        <dbReference type="EMBL" id="TVU81854.1"/>
    </source>
</evidence>
<dbReference type="Gene3D" id="1.10.10.10">
    <property type="entry name" value="Winged helix-like DNA-binding domain superfamily/Winged helix DNA-binding domain"/>
    <property type="match status" value="1"/>
</dbReference>
<dbReference type="SUPFAM" id="SSF46894">
    <property type="entry name" value="C-terminal effector domain of the bipartite response regulators"/>
    <property type="match status" value="1"/>
</dbReference>
<dbReference type="CDD" id="cd06170">
    <property type="entry name" value="LuxR_C_like"/>
    <property type="match status" value="1"/>
</dbReference>
<evidence type="ECO:0000256" key="3">
    <source>
        <dbReference type="ARBA" id="ARBA00023163"/>
    </source>
</evidence>
<evidence type="ECO:0000259" key="4">
    <source>
        <dbReference type="PROSITE" id="PS50043"/>
    </source>
</evidence>
<evidence type="ECO:0000256" key="2">
    <source>
        <dbReference type="ARBA" id="ARBA00023125"/>
    </source>
</evidence>
<name>A0ABY3FCK3_9GAMM</name>
<keyword evidence="2" id="KW-0238">DNA-binding</keyword>